<feature type="transmembrane region" description="Helical" evidence="6">
    <location>
        <begin position="288"/>
        <end position="304"/>
    </location>
</feature>
<feature type="transmembrane region" description="Helical" evidence="6">
    <location>
        <begin position="33"/>
        <end position="50"/>
    </location>
</feature>
<feature type="transmembrane region" description="Helical" evidence="6">
    <location>
        <begin position="233"/>
        <end position="259"/>
    </location>
</feature>
<evidence type="ECO:0000256" key="4">
    <source>
        <dbReference type="ARBA" id="ARBA00022989"/>
    </source>
</evidence>
<reference evidence="7 8" key="1">
    <citation type="submission" date="2018-10" db="EMBL/GenBank/DDBJ databases">
        <title>Transmission dynamics of multidrug resistant bacteria on intensive care unit surfaces.</title>
        <authorList>
            <person name="D'Souza A.W."/>
            <person name="Potter R.F."/>
            <person name="Wallace M."/>
            <person name="Shupe A."/>
            <person name="Patel S."/>
            <person name="Sun S."/>
            <person name="Gul D."/>
            <person name="Kwon J.H."/>
            <person name="Andleeb S."/>
            <person name="Burnham C.-A.D."/>
            <person name="Dantas G."/>
        </authorList>
    </citation>
    <scope>NUCLEOTIDE SEQUENCE [LARGE SCALE GENOMIC DNA]</scope>
    <source>
        <strain evidence="7 8">AS_373</strain>
    </source>
</reference>
<protein>
    <submittedName>
        <fullName evidence="7">Anion permease</fullName>
    </submittedName>
</protein>
<evidence type="ECO:0000256" key="6">
    <source>
        <dbReference type="SAM" id="Phobius"/>
    </source>
</evidence>
<dbReference type="GO" id="GO:0016020">
    <property type="term" value="C:membrane"/>
    <property type="evidence" value="ECO:0007669"/>
    <property type="project" value="UniProtKB-SubCell"/>
</dbReference>
<organism evidence="7 8">
    <name type="scientific">Atlantibacter subterraneus</name>
    <dbReference type="NCBI Taxonomy" id="255519"/>
    <lineage>
        <taxon>Bacteria</taxon>
        <taxon>Pseudomonadati</taxon>
        <taxon>Pseudomonadota</taxon>
        <taxon>Gammaproteobacteria</taxon>
        <taxon>Enterobacterales</taxon>
        <taxon>Enterobacteriaceae</taxon>
        <taxon>Atlantibacter</taxon>
    </lineage>
</organism>
<dbReference type="Pfam" id="PF00939">
    <property type="entry name" value="Na_sulph_symp"/>
    <property type="match status" value="1"/>
</dbReference>
<dbReference type="EMBL" id="RHXB01000007">
    <property type="protein sequence ID" value="RSE25676.1"/>
    <property type="molecule type" value="Genomic_DNA"/>
</dbReference>
<feature type="transmembrane region" description="Helical" evidence="6">
    <location>
        <begin position="341"/>
        <end position="361"/>
    </location>
</feature>
<evidence type="ECO:0000256" key="2">
    <source>
        <dbReference type="ARBA" id="ARBA00007349"/>
    </source>
</evidence>
<dbReference type="CDD" id="cd00625">
    <property type="entry name" value="ArsB_NhaD_permease"/>
    <property type="match status" value="1"/>
</dbReference>
<dbReference type="PANTHER" id="PTHR42826">
    <property type="entry name" value="DICARBOXYLATE TRANSPORTER 2.1, CHLOROPLASTIC"/>
    <property type="match status" value="1"/>
</dbReference>
<dbReference type="NCBIfam" id="TIGR00785">
    <property type="entry name" value="dass"/>
    <property type="match status" value="1"/>
</dbReference>
<keyword evidence="5 6" id="KW-0472">Membrane</keyword>
<feature type="transmembrane region" description="Helical" evidence="6">
    <location>
        <begin position="310"/>
        <end position="329"/>
    </location>
</feature>
<dbReference type="Proteomes" id="UP000275331">
    <property type="component" value="Unassembled WGS sequence"/>
</dbReference>
<comment type="subcellular location">
    <subcellularLocation>
        <location evidence="1">Membrane</location>
        <topology evidence="1">Multi-pass membrane protein</topology>
    </subcellularLocation>
</comment>
<accession>A0A3R9EKN1</accession>
<comment type="caution">
    <text evidence="7">The sequence shown here is derived from an EMBL/GenBank/DDBJ whole genome shotgun (WGS) entry which is preliminary data.</text>
</comment>
<evidence type="ECO:0000256" key="1">
    <source>
        <dbReference type="ARBA" id="ARBA00004141"/>
    </source>
</evidence>
<sequence length="487" mass="52750">MTASKDKIWKLLAPLVVMGVMLLIPVPDGMPPQAWHYFAVFVAMIVGMILEPIPATAISFIAVTICVIGSDYLLFDASELADPKFDAGKQALKWGLAGFSSTTVWLVFGAFIFALGYEVTGLGRRIALFMVKFMGKRTLTLGYAIVIIDILLAPFTPSNTARTGGTVFPVIKNLPPLFNSHPNDPSSRRIGGYLMWMMVISTSLSSSMFVTGAAPNVLGLEFVSKIAGIQISWLTWFLSFLPVGIILLIIAPWLSYVLYKPEVTHSAEVSSWASGALKEMGALTQKEIVLIGLVLLSLALWVFGGEAIDATAVGLLAVSLMLALHVVPWKEITKYHSAWNTLVNLSTLVVMANGLTRSGFIDWFAKTMSTHLEGFSPTGTVIALVLVFYFAHYLFASLSAHTATMLPVILAVGKGIPGVPMEHLCILLVLSIGIMGCLTPYATGPGVIIYGCGYVKSKDYWRLGAIFGVIYISMLMLVGWPILALWN</sequence>
<keyword evidence="3 6" id="KW-0812">Transmembrane</keyword>
<evidence type="ECO:0000256" key="5">
    <source>
        <dbReference type="ARBA" id="ARBA00023136"/>
    </source>
</evidence>
<dbReference type="GO" id="GO:0022857">
    <property type="term" value="F:transmembrane transporter activity"/>
    <property type="evidence" value="ECO:0007669"/>
    <property type="project" value="InterPro"/>
</dbReference>
<evidence type="ECO:0000313" key="8">
    <source>
        <dbReference type="Proteomes" id="UP000275331"/>
    </source>
</evidence>
<name>A0A3R9EKN1_9ENTR</name>
<evidence type="ECO:0000256" key="3">
    <source>
        <dbReference type="ARBA" id="ARBA00022692"/>
    </source>
</evidence>
<dbReference type="OrthoDB" id="3170849at2"/>
<dbReference type="RefSeq" id="WP_125293878.1">
    <property type="nucleotide sequence ID" value="NZ_DAMAJB010000006.1"/>
</dbReference>
<feature type="transmembrane region" description="Helical" evidence="6">
    <location>
        <begin position="424"/>
        <end position="443"/>
    </location>
</feature>
<gene>
    <name evidence="7" type="ORF">EGT71_12155</name>
</gene>
<dbReference type="AlphaFoldDB" id="A0A3R9EKN1"/>
<feature type="transmembrane region" description="Helical" evidence="6">
    <location>
        <begin position="381"/>
        <end position="412"/>
    </location>
</feature>
<feature type="transmembrane region" description="Helical" evidence="6">
    <location>
        <begin position="7"/>
        <end position="27"/>
    </location>
</feature>
<comment type="similarity">
    <text evidence="2">Belongs to the SLC13A/DASS transporter (TC 2.A.47) family. DIT1 subfamily.</text>
</comment>
<feature type="transmembrane region" description="Helical" evidence="6">
    <location>
        <begin position="463"/>
        <end position="486"/>
    </location>
</feature>
<feature type="transmembrane region" description="Helical" evidence="6">
    <location>
        <begin position="138"/>
        <end position="155"/>
    </location>
</feature>
<dbReference type="PIRSF" id="PIRSF002457">
    <property type="entry name" value="DASS"/>
    <property type="match status" value="1"/>
</dbReference>
<dbReference type="InterPro" id="IPR030676">
    <property type="entry name" value="CitT-rel"/>
</dbReference>
<feature type="transmembrane region" description="Helical" evidence="6">
    <location>
        <begin position="57"/>
        <end position="75"/>
    </location>
</feature>
<evidence type="ECO:0000313" key="7">
    <source>
        <dbReference type="EMBL" id="RSE25676.1"/>
    </source>
</evidence>
<proteinExistence type="inferred from homology"/>
<feature type="transmembrane region" description="Helical" evidence="6">
    <location>
        <begin position="95"/>
        <end position="117"/>
    </location>
</feature>
<keyword evidence="4 6" id="KW-1133">Transmembrane helix</keyword>
<feature type="transmembrane region" description="Helical" evidence="6">
    <location>
        <begin position="190"/>
        <end position="213"/>
    </location>
</feature>
<dbReference type="InterPro" id="IPR001898">
    <property type="entry name" value="SLC13A/DASS"/>
</dbReference>